<dbReference type="AlphaFoldDB" id="A0A0V8HG91"/>
<feature type="domain" description="Cyclic-phosphate processing Receiver" evidence="1">
    <location>
        <begin position="4"/>
        <end position="86"/>
    </location>
</feature>
<evidence type="ECO:0000313" key="2">
    <source>
        <dbReference type="EMBL" id="SCC19336.1"/>
    </source>
</evidence>
<sequence>MTVNVFLDDYRHCPQGYVLAKDIDECIDLLKRFPISHLSLDHDLESKTRNGLMLVHYMVKYQLFAESITIHSANSVAGKQMFTYLKEAQNENLMPRSIHVRLRPLPLR</sequence>
<organism evidence="2 3">
    <name type="scientific">[Bacillus] enclensis</name>
    <dbReference type="NCBI Taxonomy" id="1402860"/>
    <lineage>
        <taxon>Bacteria</taxon>
        <taxon>Bacillati</taxon>
        <taxon>Bacillota</taxon>
        <taxon>Bacilli</taxon>
        <taxon>Bacillales</taxon>
        <taxon>Bacillaceae</taxon>
        <taxon>Rossellomorea</taxon>
    </lineage>
</organism>
<dbReference type="Proteomes" id="UP000181997">
    <property type="component" value="Unassembled WGS sequence"/>
</dbReference>
<dbReference type="OrthoDB" id="2614698at2"/>
<protein>
    <recommendedName>
        <fullName evidence="1">Cyclic-phosphate processing Receiver domain-containing protein</fullName>
    </recommendedName>
</protein>
<dbReference type="RefSeq" id="WP_032085509.1">
    <property type="nucleotide sequence ID" value="NZ_FMAU01000003.1"/>
</dbReference>
<dbReference type="InterPro" id="IPR046909">
    <property type="entry name" value="cREC_REC"/>
</dbReference>
<evidence type="ECO:0000313" key="3">
    <source>
        <dbReference type="Proteomes" id="UP000181997"/>
    </source>
</evidence>
<reference evidence="3" key="1">
    <citation type="submission" date="2016-08" db="EMBL/GenBank/DDBJ databases">
        <authorList>
            <person name="Varghese N."/>
            <person name="Submissions Spin"/>
        </authorList>
    </citation>
    <scope>NUCLEOTIDE SEQUENCE [LARGE SCALE GENOMIC DNA]</scope>
    <source>
        <strain evidence="3">SGD-1123</strain>
    </source>
</reference>
<evidence type="ECO:0000259" key="1">
    <source>
        <dbReference type="Pfam" id="PF20274"/>
    </source>
</evidence>
<accession>A0A0V8HG91</accession>
<dbReference type="EMBL" id="FMAU01000003">
    <property type="protein sequence ID" value="SCC19336.1"/>
    <property type="molecule type" value="Genomic_DNA"/>
</dbReference>
<dbReference type="Pfam" id="PF20274">
    <property type="entry name" value="cREC_REC"/>
    <property type="match status" value="1"/>
</dbReference>
<keyword evidence="3" id="KW-1185">Reference proteome</keyword>
<name>A0A0V8HG91_9BACI</name>
<gene>
    <name evidence="2" type="ORF">GA0061094_3046</name>
</gene>
<proteinExistence type="predicted"/>